<dbReference type="RefSeq" id="WP_161258369.1">
    <property type="nucleotide sequence ID" value="NZ_WXEY01000008.1"/>
</dbReference>
<protein>
    <submittedName>
        <fullName evidence="2">DUF2512 family protein</fullName>
    </submittedName>
</protein>
<organism evidence="2 3">
    <name type="scientific">Heliomicrobium undosum</name>
    <dbReference type="NCBI Taxonomy" id="121734"/>
    <lineage>
        <taxon>Bacteria</taxon>
        <taxon>Bacillati</taxon>
        <taxon>Bacillota</taxon>
        <taxon>Clostridia</taxon>
        <taxon>Eubacteriales</taxon>
        <taxon>Heliobacteriaceae</taxon>
        <taxon>Heliomicrobium</taxon>
    </lineage>
</organism>
<proteinExistence type="predicted"/>
<accession>A0A845L476</accession>
<keyword evidence="3" id="KW-1185">Reference proteome</keyword>
<comment type="caution">
    <text evidence="2">The sequence shown here is derived from an EMBL/GenBank/DDBJ whole genome shotgun (WGS) entry which is preliminary data.</text>
</comment>
<gene>
    <name evidence="2" type="ORF">GTO91_09710</name>
</gene>
<keyword evidence="1" id="KW-1133">Transmembrane helix</keyword>
<reference evidence="2 3" key="1">
    <citation type="submission" date="2020-01" db="EMBL/GenBank/DDBJ databases">
        <title>Whole-genome sequence of Heliobacterium undosum DSM 13378.</title>
        <authorList>
            <person name="Kyndt J.A."/>
            <person name="Meyer T.E."/>
        </authorList>
    </citation>
    <scope>NUCLEOTIDE SEQUENCE [LARGE SCALE GENOMIC DNA]</scope>
    <source>
        <strain evidence="2 3">DSM 13378</strain>
    </source>
</reference>
<feature type="transmembrane region" description="Helical" evidence="1">
    <location>
        <begin position="60"/>
        <end position="84"/>
    </location>
</feature>
<sequence>MSHTATALFAKFLMTLVVSGITLGYIAGSTWWGILLFSVAATALNYLLGDLIVLPRMGNLIASAGDGLLAAVTAYVLTFFITGLRTTTPALVLLALLVAIGEYVFHMYLRADRKVQPKGIAGSSLFGWNMRPSCDIL</sequence>
<dbReference type="Proteomes" id="UP000463470">
    <property type="component" value="Unassembled WGS sequence"/>
</dbReference>
<keyword evidence="1" id="KW-0812">Transmembrane</keyword>
<dbReference type="InterPro" id="IPR019649">
    <property type="entry name" value="DUF2512"/>
</dbReference>
<keyword evidence="1" id="KW-0472">Membrane</keyword>
<name>A0A845L476_9FIRM</name>
<dbReference type="Pfam" id="PF10710">
    <property type="entry name" value="DUF2512"/>
    <property type="match status" value="1"/>
</dbReference>
<feature type="transmembrane region" description="Helical" evidence="1">
    <location>
        <begin position="90"/>
        <end position="109"/>
    </location>
</feature>
<evidence type="ECO:0000256" key="1">
    <source>
        <dbReference type="SAM" id="Phobius"/>
    </source>
</evidence>
<feature type="transmembrane region" description="Helical" evidence="1">
    <location>
        <begin position="30"/>
        <end position="48"/>
    </location>
</feature>
<evidence type="ECO:0000313" key="3">
    <source>
        <dbReference type="Proteomes" id="UP000463470"/>
    </source>
</evidence>
<dbReference type="AlphaFoldDB" id="A0A845L476"/>
<evidence type="ECO:0000313" key="2">
    <source>
        <dbReference type="EMBL" id="MZP29979.1"/>
    </source>
</evidence>
<dbReference type="OrthoDB" id="2111682at2"/>
<dbReference type="EMBL" id="WXEY01000008">
    <property type="protein sequence ID" value="MZP29979.1"/>
    <property type="molecule type" value="Genomic_DNA"/>
</dbReference>